<dbReference type="AlphaFoldDB" id="A0A8H4VE48"/>
<dbReference type="Proteomes" id="UP000562929">
    <property type="component" value="Unassembled WGS sequence"/>
</dbReference>
<dbReference type="OrthoDB" id="4906364at2759"/>
<gene>
    <name evidence="1" type="ORF">GQ602_003328</name>
</gene>
<proteinExistence type="predicted"/>
<protein>
    <submittedName>
        <fullName evidence="1">Integrase, catalytic core</fullName>
    </submittedName>
</protein>
<sequence>MSTPSLTPPQLWNRSSSLCSKQLSMSTSTDMNSVEPILLNGPSDWRKWIAQIQRLALEDGIWHLVDPSVADKSVLAKPCEPRASQVKPEAEGLEDLQGYETHKLEFLYSAYRVQKMDFDKKERALSALNNVVIGTSGRYSHLVSDQHDVVVNLAVLKARVPPSDWAIKMQARNRYRALLRTPDVSKMEDWIDAWQLALDEATSLDLPDIHGLLPTQDFLQAVSVIDPSFAAFWTQTIEFRAFENAEGWERSIPDGIRISEIFSRTAKFEALTPPALAADSGGHRM</sequence>
<organism evidence="1 2">
    <name type="scientific">Ophiocordyceps camponoti-floridani</name>
    <dbReference type="NCBI Taxonomy" id="2030778"/>
    <lineage>
        <taxon>Eukaryota</taxon>
        <taxon>Fungi</taxon>
        <taxon>Dikarya</taxon>
        <taxon>Ascomycota</taxon>
        <taxon>Pezizomycotina</taxon>
        <taxon>Sordariomycetes</taxon>
        <taxon>Hypocreomycetidae</taxon>
        <taxon>Hypocreales</taxon>
        <taxon>Ophiocordycipitaceae</taxon>
        <taxon>Ophiocordyceps</taxon>
    </lineage>
</organism>
<dbReference type="EMBL" id="JAACLJ010000003">
    <property type="protein sequence ID" value="KAF4589439.1"/>
    <property type="molecule type" value="Genomic_DNA"/>
</dbReference>
<accession>A0A8H4VE48</accession>
<comment type="caution">
    <text evidence="1">The sequence shown here is derived from an EMBL/GenBank/DDBJ whole genome shotgun (WGS) entry which is preliminary data.</text>
</comment>
<reference evidence="1 2" key="1">
    <citation type="journal article" date="2020" name="G3 (Bethesda)">
        <title>Genetic Underpinnings of Host Manipulation by Ophiocordyceps as Revealed by Comparative Transcriptomics.</title>
        <authorList>
            <person name="Will I."/>
            <person name="Das B."/>
            <person name="Trinh T."/>
            <person name="Brachmann A."/>
            <person name="Ohm R.A."/>
            <person name="de Bekker C."/>
        </authorList>
    </citation>
    <scope>NUCLEOTIDE SEQUENCE [LARGE SCALE GENOMIC DNA]</scope>
    <source>
        <strain evidence="1 2">EC05</strain>
    </source>
</reference>
<keyword evidence="2" id="KW-1185">Reference proteome</keyword>
<evidence type="ECO:0000313" key="2">
    <source>
        <dbReference type="Proteomes" id="UP000562929"/>
    </source>
</evidence>
<evidence type="ECO:0000313" key="1">
    <source>
        <dbReference type="EMBL" id="KAF4589439.1"/>
    </source>
</evidence>
<name>A0A8H4VE48_9HYPO</name>